<dbReference type="Pfam" id="PF08544">
    <property type="entry name" value="GHMP_kinases_C"/>
    <property type="match status" value="1"/>
</dbReference>
<evidence type="ECO:0000313" key="13">
    <source>
        <dbReference type="Proteomes" id="UP001155483"/>
    </source>
</evidence>
<feature type="domain" description="GHMP kinase N-terminal" evidence="10">
    <location>
        <begin position="66"/>
        <end position="141"/>
    </location>
</feature>
<dbReference type="Proteomes" id="UP001155483">
    <property type="component" value="Unassembled WGS sequence"/>
</dbReference>
<evidence type="ECO:0000256" key="4">
    <source>
        <dbReference type="ARBA" id="ARBA00022679"/>
    </source>
</evidence>
<dbReference type="InterPro" id="IPR004424">
    <property type="entry name" value="IspE"/>
</dbReference>
<organism evidence="12 13">
    <name type="scientific">Paraflavisolibacter caeni</name>
    <dbReference type="NCBI Taxonomy" id="2982496"/>
    <lineage>
        <taxon>Bacteria</taxon>
        <taxon>Pseudomonadati</taxon>
        <taxon>Bacteroidota</taxon>
        <taxon>Chitinophagia</taxon>
        <taxon>Chitinophagales</taxon>
        <taxon>Chitinophagaceae</taxon>
        <taxon>Paraflavisolibacter</taxon>
    </lineage>
</organism>
<dbReference type="GO" id="GO:0016114">
    <property type="term" value="P:terpenoid biosynthetic process"/>
    <property type="evidence" value="ECO:0007669"/>
    <property type="project" value="UniProtKB-UniRule"/>
</dbReference>
<evidence type="ECO:0000259" key="10">
    <source>
        <dbReference type="Pfam" id="PF00288"/>
    </source>
</evidence>
<dbReference type="GO" id="GO:0050515">
    <property type="term" value="F:4-(cytidine 5'-diphospho)-2-C-methyl-D-erythritol kinase activity"/>
    <property type="evidence" value="ECO:0007669"/>
    <property type="project" value="UniProtKB-UniRule"/>
</dbReference>
<comment type="catalytic activity">
    <reaction evidence="9">
        <text>4-CDP-2-C-methyl-D-erythritol + ATP = 4-CDP-2-C-methyl-D-erythritol 2-phosphate + ADP + H(+)</text>
        <dbReference type="Rhea" id="RHEA:18437"/>
        <dbReference type="ChEBI" id="CHEBI:15378"/>
        <dbReference type="ChEBI" id="CHEBI:30616"/>
        <dbReference type="ChEBI" id="CHEBI:57823"/>
        <dbReference type="ChEBI" id="CHEBI:57919"/>
        <dbReference type="ChEBI" id="CHEBI:456216"/>
        <dbReference type="EC" id="2.7.1.148"/>
    </reaction>
</comment>
<dbReference type="SUPFAM" id="SSF55060">
    <property type="entry name" value="GHMP Kinase, C-terminal domain"/>
    <property type="match status" value="1"/>
</dbReference>
<evidence type="ECO:0000259" key="11">
    <source>
        <dbReference type="Pfam" id="PF08544"/>
    </source>
</evidence>
<feature type="active site" evidence="9">
    <location>
        <position position="8"/>
    </location>
</feature>
<keyword evidence="5 9" id="KW-0547">Nucleotide-binding</keyword>
<accession>A0A9X2Y0A7</accession>
<keyword evidence="13" id="KW-1185">Reference proteome</keyword>
<dbReference type="PANTHER" id="PTHR43527">
    <property type="entry name" value="4-DIPHOSPHOCYTIDYL-2-C-METHYL-D-ERYTHRITOL KINASE, CHLOROPLASTIC"/>
    <property type="match status" value="1"/>
</dbReference>
<evidence type="ECO:0000256" key="3">
    <source>
        <dbReference type="ARBA" id="ARBA00017473"/>
    </source>
</evidence>
<evidence type="ECO:0000256" key="9">
    <source>
        <dbReference type="HAMAP-Rule" id="MF_00061"/>
    </source>
</evidence>
<feature type="binding site" evidence="9">
    <location>
        <begin position="94"/>
        <end position="104"/>
    </location>
    <ligand>
        <name>ATP</name>
        <dbReference type="ChEBI" id="CHEBI:30616"/>
    </ligand>
</feature>
<comment type="pathway">
    <text evidence="9">Isoprenoid biosynthesis; isopentenyl diphosphate biosynthesis via DXP pathway; isopentenyl diphosphate from 1-deoxy-D-xylulose 5-phosphate: step 3/6.</text>
</comment>
<gene>
    <name evidence="9 12" type="primary">ispE</name>
    <name evidence="12" type="ORF">OCK74_23945</name>
</gene>
<dbReference type="AlphaFoldDB" id="A0A9X2Y0A7"/>
<dbReference type="Gene3D" id="3.30.70.890">
    <property type="entry name" value="GHMP kinase, C-terminal domain"/>
    <property type="match status" value="1"/>
</dbReference>
<dbReference type="InterPro" id="IPR014721">
    <property type="entry name" value="Ribsml_uS5_D2-typ_fold_subgr"/>
</dbReference>
<evidence type="ECO:0000313" key="12">
    <source>
        <dbReference type="EMBL" id="MCU7552192.1"/>
    </source>
</evidence>
<evidence type="ECO:0000256" key="2">
    <source>
        <dbReference type="ARBA" id="ARBA00012052"/>
    </source>
</evidence>
<evidence type="ECO:0000256" key="6">
    <source>
        <dbReference type="ARBA" id="ARBA00022777"/>
    </source>
</evidence>
<dbReference type="GO" id="GO:0019288">
    <property type="term" value="P:isopentenyl diphosphate biosynthetic process, methylerythritol 4-phosphate pathway"/>
    <property type="evidence" value="ECO:0007669"/>
    <property type="project" value="UniProtKB-UniRule"/>
</dbReference>
<comment type="caution">
    <text evidence="12">The sequence shown here is derived from an EMBL/GenBank/DDBJ whole genome shotgun (WGS) entry which is preliminary data.</text>
</comment>
<dbReference type="Gene3D" id="3.30.230.10">
    <property type="match status" value="1"/>
</dbReference>
<dbReference type="InterPro" id="IPR013750">
    <property type="entry name" value="GHMP_kinase_C_dom"/>
</dbReference>
<evidence type="ECO:0000256" key="5">
    <source>
        <dbReference type="ARBA" id="ARBA00022741"/>
    </source>
</evidence>
<dbReference type="InterPro" id="IPR020568">
    <property type="entry name" value="Ribosomal_Su5_D2-typ_SF"/>
</dbReference>
<evidence type="ECO:0000256" key="8">
    <source>
        <dbReference type="ARBA" id="ARBA00032554"/>
    </source>
</evidence>
<protein>
    <recommendedName>
        <fullName evidence="3 9">4-diphosphocytidyl-2-C-methyl-D-erythritol kinase</fullName>
        <shortName evidence="9">CMK</shortName>
        <ecNumber evidence="2 9">2.7.1.148</ecNumber>
    </recommendedName>
    <alternativeName>
        <fullName evidence="8 9">4-(cytidine-5'-diphospho)-2-C-methyl-D-erythritol kinase</fullName>
    </alternativeName>
</protein>
<keyword evidence="4 9" id="KW-0808">Transferase</keyword>
<dbReference type="EMBL" id="JAOTIF010000029">
    <property type="protein sequence ID" value="MCU7552192.1"/>
    <property type="molecule type" value="Genomic_DNA"/>
</dbReference>
<reference evidence="12" key="1">
    <citation type="submission" date="2022-09" db="EMBL/GenBank/DDBJ databases">
        <authorList>
            <person name="Yuan C."/>
            <person name="Ke Z."/>
        </authorList>
    </citation>
    <scope>NUCLEOTIDE SEQUENCE</scope>
    <source>
        <strain evidence="12">LB-8</strain>
    </source>
</reference>
<dbReference type="RefSeq" id="WP_279299629.1">
    <property type="nucleotide sequence ID" value="NZ_JAOTIF010000029.1"/>
</dbReference>
<dbReference type="Pfam" id="PF00288">
    <property type="entry name" value="GHMP_kinases_N"/>
    <property type="match status" value="1"/>
</dbReference>
<dbReference type="SUPFAM" id="SSF54211">
    <property type="entry name" value="Ribosomal protein S5 domain 2-like"/>
    <property type="match status" value="1"/>
</dbReference>
<comment type="function">
    <text evidence="9">Catalyzes the phosphorylation of the position 2 hydroxy group of 4-diphosphocytidyl-2C-methyl-D-erythritol.</text>
</comment>
<name>A0A9X2Y0A7_9BACT</name>
<comment type="similarity">
    <text evidence="1 9">Belongs to the GHMP kinase family. IspE subfamily.</text>
</comment>
<evidence type="ECO:0000256" key="7">
    <source>
        <dbReference type="ARBA" id="ARBA00022840"/>
    </source>
</evidence>
<dbReference type="GO" id="GO:0005524">
    <property type="term" value="F:ATP binding"/>
    <property type="evidence" value="ECO:0007669"/>
    <property type="project" value="UniProtKB-UniRule"/>
</dbReference>
<proteinExistence type="inferred from homology"/>
<keyword evidence="9" id="KW-0414">Isoprene biosynthesis</keyword>
<feature type="active site" evidence="9">
    <location>
        <position position="136"/>
    </location>
</feature>
<evidence type="ECO:0000256" key="1">
    <source>
        <dbReference type="ARBA" id="ARBA00009684"/>
    </source>
</evidence>
<dbReference type="HAMAP" id="MF_00061">
    <property type="entry name" value="IspE"/>
    <property type="match status" value="1"/>
</dbReference>
<dbReference type="NCBIfam" id="TIGR00154">
    <property type="entry name" value="ispE"/>
    <property type="match status" value="1"/>
</dbReference>
<dbReference type="PANTHER" id="PTHR43527:SF2">
    <property type="entry name" value="4-DIPHOSPHOCYTIDYL-2-C-METHYL-D-ERYTHRITOL KINASE, CHLOROPLASTIC"/>
    <property type="match status" value="1"/>
</dbReference>
<dbReference type="InterPro" id="IPR036554">
    <property type="entry name" value="GHMP_kinase_C_sf"/>
</dbReference>
<dbReference type="EC" id="2.7.1.148" evidence="2 9"/>
<keyword evidence="6 9" id="KW-0418">Kinase</keyword>
<dbReference type="InterPro" id="IPR006204">
    <property type="entry name" value="GHMP_kinase_N_dom"/>
</dbReference>
<dbReference type="PIRSF" id="PIRSF010376">
    <property type="entry name" value="IspE"/>
    <property type="match status" value="1"/>
</dbReference>
<keyword evidence="7 9" id="KW-0067">ATP-binding</keyword>
<sequence length="271" mass="30230">MIVFPNCKINLGLNILKKRPDGFHDLQTVFYPIGLQDALEIVQNGQNNETNFHLTGNSIEGKTEDNICLKAYYLLKSDFPDLPPVNFHLHKVIPTGAGLGGGSSDGAFTLLLLNKKFNLGLTEDQLISYALTLGSDCPFFIKNVPSFATSRGEVMKEVILDLSSFFFVIVNPQIHINTGWAFSKIKPGNQPYSLLDVINSPITEWKNYITNDFEWPVFEAFPEVKQIKELLYNKGAVFASMSGSGSTVYGIFEKGTIPSFSFPDHYFLKVI</sequence>
<feature type="domain" description="GHMP kinase C-terminal" evidence="11">
    <location>
        <begin position="207"/>
        <end position="254"/>
    </location>
</feature>
<reference evidence="12" key="2">
    <citation type="submission" date="2023-04" db="EMBL/GenBank/DDBJ databases">
        <title>Paracnuella aquatica gen. nov., sp. nov., a member of the family Chitinophagaceae isolated from a hot spring.</title>
        <authorList>
            <person name="Wang C."/>
        </authorList>
    </citation>
    <scope>NUCLEOTIDE SEQUENCE</scope>
    <source>
        <strain evidence="12">LB-8</strain>
    </source>
</reference>